<dbReference type="EMBL" id="CP022603">
    <property type="protein sequence ID" value="ASV84519.1"/>
    <property type="molecule type" value="Genomic_DNA"/>
</dbReference>
<evidence type="ECO:0000313" key="3">
    <source>
        <dbReference type="Proteomes" id="UP000215256"/>
    </source>
</evidence>
<proteinExistence type="predicted"/>
<dbReference type="KEGG" id="och:CES85_5314"/>
<reference evidence="2 3" key="1">
    <citation type="submission" date="2017-07" db="EMBL/GenBank/DDBJ databases">
        <title>Phylogenetic study on the rhizospheric bacterium Ochrobactrum sp. A44.</title>
        <authorList>
            <person name="Krzyzanowska D.M."/>
            <person name="Ossowicki A."/>
            <person name="Rajewska M."/>
            <person name="Maciag T."/>
            <person name="Kaczynski Z."/>
            <person name="Czerwicka M."/>
            <person name="Jafra S."/>
        </authorList>
    </citation>
    <scope>NUCLEOTIDE SEQUENCE [LARGE SCALE GENOMIC DNA]</scope>
    <source>
        <strain evidence="2 3">A44</strain>
    </source>
</reference>
<name>A0A248UDX7_9HYPH</name>
<dbReference type="InterPro" id="IPR055171">
    <property type="entry name" value="GT-D-like"/>
</dbReference>
<dbReference type="Pfam" id="PF22882">
    <property type="entry name" value="GT-D-like"/>
    <property type="match status" value="1"/>
</dbReference>
<evidence type="ECO:0000313" key="2">
    <source>
        <dbReference type="EMBL" id="ASV84519.1"/>
    </source>
</evidence>
<dbReference type="Proteomes" id="UP000215256">
    <property type="component" value="Chromosome 2"/>
</dbReference>
<organism evidence="2 3">
    <name type="scientific">Ochrobactrum quorumnocens</name>
    <dbReference type="NCBI Taxonomy" id="271865"/>
    <lineage>
        <taxon>Bacteria</taxon>
        <taxon>Pseudomonadati</taxon>
        <taxon>Pseudomonadota</taxon>
        <taxon>Alphaproteobacteria</taxon>
        <taxon>Hyphomicrobiales</taxon>
        <taxon>Brucellaceae</taxon>
        <taxon>Brucella/Ochrobactrum group</taxon>
        <taxon>Ochrobactrum</taxon>
    </lineage>
</organism>
<accession>A0A248UDX7</accession>
<dbReference type="AlphaFoldDB" id="A0A248UDX7"/>
<feature type="domain" description="GT-D fold-like" evidence="1">
    <location>
        <begin position="5"/>
        <end position="84"/>
    </location>
</feature>
<gene>
    <name evidence="2" type="ORF">CES85_5314</name>
</gene>
<sequence length="306" mass="34912">MMHCDEVASIIEKRVRAKVPFSFVRLGDGEGGLLDFGSSSTLEDIDYFKSHFGNATDMSAIINIRDNLLSSIESADLIGVRDDIWYASQNAATLDEHAPDFLERFRSEFPLRAVEREINLYSAKRVFRLYKWSLQRRHRLANVCSQWVCYDLALEGFWERLITSCGSIGLIHCSPTLPQKIERELGVKVESILVPEKANKRAQWSQSYSPSDTAAHFPTRFEEVSEQLRRPLNGKIYLVGAGLVGKKYLDIIKHHGGIAIDVGALLDSWDGRATRPLVYEDKLSGDHRREQALKLFRLDYSRLHLR</sequence>
<evidence type="ECO:0000259" key="1">
    <source>
        <dbReference type="Pfam" id="PF22882"/>
    </source>
</evidence>
<protein>
    <recommendedName>
        <fullName evidence="1">GT-D fold-like domain-containing protein</fullName>
    </recommendedName>
</protein>